<dbReference type="GO" id="GO:0046677">
    <property type="term" value="P:response to antibiotic"/>
    <property type="evidence" value="ECO:0007669"/>
    <property type="project" value="UniProtKB-KW"/>
</dbReference>
<evidence type="ECO:0000256" key="3">
    <source>
        <dbReference type="ARBA" id="ARBA00022989"/>
    </source>
</evidence>
<keyword evidence="2 6" id="KW-0812">Transmembrane</keyword>
<proteinExistence type="predicted"/>
<feature type="transmembrane region" description="Helical" evidence="6">
    <location>
        <begin position="18"/>
        <end position="38"/>
    </location>
</feature>
<name>A0A6L9SFN5_9ACTN</name>
<dbReference type="InterPro" id="IPR000412">
    <property type="entry name" value="ABC_2_transport"/>
</dbReference>
<feature type="transmembrane region" description="Helical" evidence="6">
    <location>
        <begin position="58"/>
        <end position="77"/>
    </location>
</feature>
<comment type="subcellular location">
    <subcellularLocation>
        <location evidence="1">Membrane</location>
        <topology evidence="1">Multi-pass membrane protein</topology>
    </subcellularLocation>
</comment>
<reference evidence="8 9" key="1">
    <citation type="submission" date="2020-02" db="EMBL/GenBank/DDBJ databases">
        <authorList>
            <person name="Li X.-J."/>
            <person name="Han X.-M."/>
        </authorList>
    </citation>
    <scope>NUCLEOTIDE SEQUENCE [LARGE SCALE GENOMIC DNA]</scope>
    <source>
        <strain evidence="8 9">CCTCC AB 2017055</strain>
    </source>
</reference>
<comment type="caution">
    <text evidence="8">The sequence shown here is derived from an EMBL/GenBank/DDBJ whole genome shotgun (WGS) entry which is preliminary data.</text>
</comment>
<feature type="transmembrane region" description="Helical" evidence="6">
    <location>
        <begin position="131"/>
        <end position="154"/>
    </location>
</feature>
<evidence type="ECO:0000256" key="4">
    <source>
        <dbReference type="ARBA" id="ARBA00023136"/>
    </source>
</evidence>
<feature type="transmembrane region" description="Helical" evidence="6">
    <location>
        <begin position="166"/>
        <end position="183"/>
    </location>
</feature>
<dbReference type="RefSeq" id="WP_163742737.1">
    <property type="nucleotide sequence ID" value="NZ_JAAGOA010000020.1"/>
</dbReference>
<keyword evidence="9" id="KW-1185">Reference proteome</keyword>
<evidence type="ECO:0000259" key="7">
    <source>
        <dbReference type="Pfam" id="PF01061"/>
    </source>
</evidence>
<evidence type="ECO:0000313" key="8">
    <source>
        <dbReference type="EMBL" id="NEE03251.1"/>
    </source>
</evidence>
<evidence type="ECO:0000313" key="9">
    <source>
        <dbReference type="Proteomes" id="UP000475214"/>
    </source>
</evidence>
<feature type="domain" description="ABC-2 type transporter transmembrane" evidence="7">
    <location>
        <begin position="4"/>
        <end position="210"/>
    </location>
</feature>
<dbReference type="PANTHER" id="PTHR43027">
    <property type="entry name" value="DOXORUBICIN RESISTANCE ABC TRANSPORTER PERMEASE PROTEIN DRRC-RELATED"/>
    <property type="match status" value="1"/>
</dbReference>
<feature type="transmembrane region" description="Helical" evidence="6">
    <location>
        <begin position="219"/>
        <end position="237"/>
    </location>
</feature>
<dbReference type="InterPro" id="IPR013525">
    <property type="entry name" value="ABC2_TM"/>
</dbReference>
<dbReference type="PANTHER" id="PTHR43027:SF2">
    <property type="entry name" value="TRANSPORT PERMEASE PROTEIN"/>
    <property type="match status" value="1"/>
</dbReference>
<gene>
    <name evidence="8" type="ORF">G1H10_24085</name>
</gene>
<dbReference type="Proteomes" id="UP000475214">
    <property type="component" value="Unassembled WGS sequence"/>
</dbReference>
<keyword evidence="5" id="KW-0046">Antibiotic resistance</keyword>
<keyword evidence="4 6" id="KW-0472">Membrane</keyword>
<dbReference type="InterPro" id="IPR052902">
    <property type="entry name" value="ABC-2_transporter"/>
</dbReference>
<evidence type="ECO:0000256" key="1">
    <source>
        <dbReference type="ARBA" id="ARBA00004141"/>
    </source>
</evidence>
<protein>
    <submittedName>
        <fullName evidence="8">ABC transporter permease</fullName>
    </submittedName>
</protein>
<feature type="transmembrane region" description="Helical" evidence="6">
    <location>
        <begin position="98"/>
        <end position="125"/>
    </location>
</feature>
<accession>A0A6L9SFN5</accession>
<evidence type="ECO:0000256" key="2">
    <source>
        <dbReference type="ARBA" id="ARBA00022692"/>
    </source>
</evidence>
<keyword evidence="3 6" id="KW-1133">Transmembrane helix</keyword>
<sequence>MTGHLTWTELKLLVREPLVLILSLMFPILLMVLLVTAFRDHTGSVFADLDGDVFYVTAYLGAAVAVMGFMGTPTHLAGYRESGVLRRFRAAGVGAPALVVSQTAVLAVLAVVGAAAMIVLAYAGFNLAAPASIGGVVAAFAAGVLAFAGIGTFLGSVMPSARAAQGLGLLLFLGTFLLVGGGPPPGVLPGVVNDIAAWTPIGLLIDAIRAPWADGALDGPAMAVLVAIATVGFALATRRLRRT</sequence>
<dbReference type="AlphaFoldDB" id="A0A6L9SFN5"/>
<organism evidence="8 9">
    <name type="scientific">Phytoactinopolyspora halotolerans</name>
    <dbReference type="NCBI Taxonomy" id="1981512"/>
    <lineage>
        <taxon>Bacteria</taxon>
        <taxon>Bacillati</taxon>
        <taxon>Actinomycetota</taxon>
        <taxon>Actinomycetes</taxon>
        <taxon>Jiangellales</taxon>
        <taxon>Jiangellaceae</taxon>
        <taxon>Phytoactinopolyspora</taxon>
    </lineage>
</organism>
<dbReference type="Pfam" id="PF01061">
    <property type="entry name" value="ABC2_membrane"/>
    <property type="match status" value="1"/>
</dbReference>
<evidence type="ECO:0000256" key="5">
    <source>
        <dbReference type="ARBA" id="ARBA00023251"/>
    </source>
</evidence>
<dbReference type="GO" id="GO:0140359">
    <property type="term" value="F:ABC-type transporter activity"/>
    <property type="evidence" value="ECO:0007669"/>
    <property type="project" value="InterPro"/>
</dbReference>
<evidence type="ECO:0000256" key="6">
    <source>
        <dbReference type="SAM" id="Phobius"/>
    </source>
</evidence>
<dbReference type="EMBL" id="JAAGOA010000020">
    <property type="protein sequence ID" value="NEE03251.1"/>
    <property type="molecule type" value="Genomic_DNA"/>
</dbReference>
<dbReference type="GO" id="GO:0043190">
    <property type="term" value="C:ATP-binding cassette (ABC) transporter complex"/>
    <property type="evidence" value="ECO:0007669"/>
    <property type="project" value="InterPro"/>
</dbReference>
<dbReference type="PIRSF" id="PIRSF006648">
    <property type="entry name" value="DrrB"/>
    <property type="match status" value="1"/>
</dbReference>